<dbReference type="Proteomes" id="UP000516404">
    <property type="component" value="Chromosome"/>
</dbReference>
<dbReference type="GO" id="GO:0005737">
    <property type="term" value="C:cytoplasm"/>
    <property type="evidence" value="ECO:0007669"/>
    <property type="project" value="TreeGrafter"/>
</dbReference>
<keyword evidence="1" id="KW-0227">DNA damage</keyword>
<reference evidence="3 4" key="1">
    <citation type="submission" date="2020-09" db="EMBL/GenBank/DDBJ databases">
        <title>Investigation of environmental microbes.</title>
        <authorList>
            <person name="Ou Y."/>
            <person name="Kang Q."/>
        </authorList>
    </citation>
    <scope>NUCLEOTIDE SEQUENCE [LARGE SCALE GENOMIC DNA]</scope>
    <source>
        <strain evidence="3 4">KJZ-14</strain>
    </source>
</reference>
<dbReference type="GO" id="GO:0006307">
    <property type="term" value="P:DNA alkylation repair"/>
    <property type="evidence" value="ECO:0007669"/>
    <property type="project" value="TreeGrafter"/>
</dbReference>
<evidence type="ECO:0000256" key="2">
    <source>
        <dbReference type="ARBA" id="ARBA00023204"/>
    </source>
</evidence>
<dbReference type="PANTHER" id="PTHR43003:SF6">
    <property type="entry name" value="DNA GLYCOSYLASE"/>
    <property type="match status" value="1"/>
</dbReference>
<dbReference type="GO" id="GO:0032131">
    <property type="term" value="F:alkylated DNA binding"/>
    <property type="evidence" value="ECO:0007669"/>
    <property type="project" value="TreeGrafter"/>
</dbReference>
<dbReference type="GO" id="GO:0008725">
    <property type="term" value="F:DNA-3-methyladenine glycosylase activity"/>
    <property type="evidence" value="ECO:0007669"/>
    <property type="project" value="TreeGrafter"/>
</dbReference>
<gene>
    <name evidence="3" type="ORF">IDM49_02870</name>
</gene>
<evidence type="ECO:0000313" key="3">
    <source>
        <dbReference type="EMBL" id="QNV38237.1"/>
    </source>
</evidence>
<name>A0A7H2BEZ1_9MICC</name>
<dbReference type="RefSeq" id="WP_190724967.1">
    <property type="nucleotide sequence ID" value="NZ_CP061539.1"/>
</dbReference>
<dbReference type="KEGG" id="rter:IDM49_02870"/>
<keyword evidence="2" id="KW-0234">DNA repair</keyword>
<dbReference type="GO" id="GO:0043916">
    <property type="term" value="F:DNA-7-methylguanine glycosylase activity"/>
    <property type="evidence" value="ECO:0007669"/>
    <property type="project" value="TreeGrafter"/>
</dbReference>
<accession>A0A7H2BEZ1</accession>
<evidence type="ECO:0000313" key="4">
    <source>
        <dbReference type="Proteomes" id="UP000516404"/>
    </source>
</evidence>
<evidence type="ECO:0000256" key="1">
    <source>
        <dbReference type="ARBA" id="ARBA00022763"/>
    </source>
</evidence>
<dbReference type="PANTHER" id="PTHR43003">
    <property type="entry name" value="DNA-3-METHYLADENINE GLYCOSYLASE"/>
    <property type="match status" value="1"/>
</dbReference>
<dbReference type="GO" id="GO:0032993">
    <property type="term" value="C:protein-DNA complex"/>
    <property type="evidence" value="ECO:0007669"/>
    <property type="project" value="TreeGrafter"/>
</dbReference>
<sequence>MLRATFMLTPPHPVHLPQTLGQMARGHYDPLFRITRLQGHTKIWTTATADGSDVLLSFDRLPENIYNLHERLMRPIRVRLWSESAQALQTIGTSVHRWLGFEDDWSAFTEHPAFQKLPASLVVAHRENPGVRIPSTGQLTRHAITAIAEQRVTGIEAMGGLRAIIKRYGNDAPRSDDPDQPKDLKVFPDASVWASLPSWVWHTSGFDGARSRAIVEYAQRADSLEHLLRTHNVAAVARALNAVPGIGPWTIAETLQQTVGHPDAISVGDYHLAHTVGYALTGRRTNDAGMIELLRPWAGHRHRVVTLIKVARIQEPRKSARLAPQDHRFH</sequence>
<keyword evidence="4" id="KW-1185">Reference proteome</keyword>
<dbReference type="Gene3D" id="1.10.340.30">
    <property type="entry name" value="Hypothetical protein, domain 2"/>
    <property type="match status" value="1"/>
</dbReference>
<protein>
    <submittedName>
        <fullName evidence="3">3-methyladenine DNA glycosylase</fullName>
    </submittedName>
</protein>
<organism evidence="3 4">
    <name type="scientific">Rothia terrae</name>
    <dbReference type="NCBI Taxonomy" id="396015"/>
    <lineage>
        <taxon>Bacteria</taxon>
        <taxon>Bacillati</taxon>
        <taxon>Actinomycetota</taxon>
        <taxon>Actinomycetes</taxon>
        <taxon>Micrococcales</taxon>
        <taxon>Micrococcaceae</taxon>
        <taxon>Rothia</taxon>
    </lineage>
</organism>
<dbReference type="SUPFAM" id="SSF48150">
    <property type="entry name" value="DNA-glycosylase"/>
    <property type="match status" value="1"/>
</dbReference>
<dbReference type="EMBL" id="CP061539">
    <property type="protein sequence ID" value="QNV38237.1"/>
    <property type="molecule type" value="Genomic_DNA"/>
</dbReference>
<proteinExistence type="predicted"/>
<dbReference type="GO" id="GO:0006285">
    <property type="term" value="P:base-excision repair, AP site formation"/>
    <property type="evidence" value="ECO:0007669"/>
    <property type="project" value="TreeGrafter"/>
</dbReference>
<dbReference type="InterPro" id="IPR011257">
    <property type="entry name" value="DNA_glycosylase"/>
</dbReference>
<dbReference type="AlphaFoldDB" id="A0A7H2BEZ1"/>
<dbReference type="GeneID" id="96623169"/>
<dbReference type="InterPro" id="IPR051912">
    <property type="entry name" value="Alkylbase_DNA_Glycosylase/TA"/>
</dbReference>